<gene>
    <name evidence="1" type="ORF">K7X08_007522</name>
</gene>
<dbReference type="AlphaFoldDB" id="A0A9Q1R012"/>
<proteinExistence type="predicted"/>
<dbReference type="EMBL" id="JAJAGQ010000019">
    <property type="protein sequence ID" value="KAJ8534198.1"/>
    <property type="molecule type" value="Genomic_DNA"/>
</dbReference>
<organism evidence="1 2">
    <name type="scientific">Anisodus acutangulus</name>
    <dbReference type="NCBI Taxonomy" id="402998"/>
    <lineage>
        <taxon>Eukaryota</taxon>
        <taxon>Viridiplantae</taxon>
        <taxon>Streptophyta</taxon>
        <taxon>Embryophyta</taxon>
        <taxon>Tracheophyta</taxon>
        <taxon>Spermatophyta</taxon>
        <taxon>Magnoliopsida</taxon>
        <taxon>eudicotyledons</taxon>
        <taxon>Gunneridae</taxon>
        <taxon>Pentapetalae</taxon>
        <taxon>asterids</taxon>
        <taxon>lamiids</taxon>
        <taxon>Solanales</taxon>
        <taxon>Solanaceae</taxon>
        <taxon>Solanoideae</taxon>
        <taxon>Hyoscyameae</taxon>
        <taxon>Anisodus</taxon>
    </lineage>
</organism>
<dbReference type="Proteomes" id="UP001152561">
    <property type="component" value="Unassembled WGS sequence"/>
</dbReference>
<evidence type="ECO:0000313" key="2">
    <source>
        <dbReference type="Proteomes" id="UP001152561"/>
    </source>
</evidence>
<evidence type="ECO:0000313" key="1">
    <source>
        <dbReference type="EMBL" id="KAJ8534198.1"/>
    </source>
</evidence>
<accession>A0A9Q1R012</accession>
<comment type="caution">
    <text evidence="1">The sequence shown here is derived from an EMBL/GenBank/DDBJ whole genome shotgun (WGS) entry which is preliminary data.</text>
</comment>
<keyword evidence="2" id="KW-1185">Reference proteome</keyword>
<name>A0A9Q1R012_9SOLA</name>
<sequence length="175" mass="19830">MEAIDNHNSKDIGTLKFKEGFTAQANNSVLASLVQVRNINGRPAGTLEDRYVSEQEAKEYSSKPTQKRVNAVQIHDKRTSEQWVNTNMASIKAPCGIMEQEVVHTETDCTIEDTRPHPLNSERNYRSQTRKKLKLLFHMEREGDSDVLHNVEVAFPMPSSIPSPRIPDINKMSLV</sequence>
<reference evidence="2" key="1">
    <citation type="journal article" date="2023" name="Proc. Natl. Acad. Sci. U.S.A.">
        <title>Genomic and structural basis for evolution of tropane alkaloid biosynthesis.</title>
        <authorList>
            <person name="Wanga Y.-J."/>
            <person name="Taina T."/>
            <person name="Yua J.-Y."/>
            <person name="Lia J."/>
            <person name="Xua B."/>
            <person name="Chenc J."/>
            <person name="D'Auriad J.C."/>
            <person name="Huanga J.-P."/>
            <person name="Huanga S.-X."/>
        </authorList>
    </citation>
    <scope>NUCLEOTIDE SEQUENCE [LARGE SCALE GENOMIC DNA]</scope>
    <source>
        <strain evidence="2">cv. KIB-2019</strain>
    </source>
</reference>
<protein>
    <submittedName>
        <fullName evidence="1">Uncharacterized protein</fullName>
    </submittedName>
</protein>